<dbReference type="HOGENOM" id="CLU_392414_0_0_1"/>
<dbReference type="SUPFAM" id="SSF53335">
    <property type="entry name" value="S-adenosyl-L-methionine-dependent methyltransferases"/>
    <property type="match status" value="1"/>
</dbReference>
<feature type="domain" description="Methyltransferase type 11" evidence="4">
    <location>
        <begin position="2"/>
        <end position="85"/>
    </location>
</feature>
<dbReference type="InterPro" id="IPR013216">
    <property type="entry name" value="Methyltransf_11"/>
</dbReference>
<dbReference type="AlphaFoldDB" id="K1WA33"/>
<evidence type="ECO:0000313" key="6">
    <source>
        <dbReference type="Proteomes" id="UP000006757"/>
    </source>
</evidence>
<proteinExistence type="inferred from homology"/>
<dbReference type="STRING" id="1220162.K1WA33"/>
<dbReference type="InterPro" id="IPR029063">
    <property type="entry name" value="SAM-dependent_MTases_sf"/>
</dbReference>
<dbReference type="Proteomes" id="UP000006757">
    <property type="component" value="Unassembled WGS sequence"/>
</dbReference>
<dbReference type="GO" id="GO:0032259">
    <property type="term" value="P:methylation"/>
    <property type="evidence" value="ECO:0007669"/>
    <property type="project" value="UniProtKB-KW"/>
</dbReference>
<evidence type="ECO:0000259" key="4">
    <source>
        <dbReference type="Pfam" id="PF08241"/>
    </source>
</evidence>
<evidence type="ECO:0000256" key="1">
    <source>
        <dbReference type="ARBA" id="ARBA00008361"/>
    </source>
</evidence>
<keyword evidence="2" id="KW-0489">Methyltransferase</keyword>
<dbReference type="GO" id="GO:0008757">
    <property type="term" value="F:S-adenosylmethionine-dependent methyltransferase activity"/>
    <property type="evidence" value="ECO:0007669"/>
    <property type="project" value="InterPro"/>
</dbReference>
<reference evidence="5 6" key="1">
    <citation type="journal article" date="2012" name="Eukaryot. Cell">
        <title>Genome sequence of the Trichosporon asahii environmental strain CBS 8904.</title>
        <authorList>
            <person name="Yang R.Y."/>
            <person name="Li H.T."/>
            <person name="Zhu H."/>
            <person name="Zhou G.P."/>
            <person name="Wang M."/>
            <person name="Wang L."/>
        </authorList>
    </citation>
    <scope>NUCLEOTIDE SEQUENCE [LARGE SCALE GENOMIC DNA]</scope>
    <source>
        <strain evidence="5 6">CBS 8904</strain>
    </source>
</reference>
<dbReference type="InterPro" id="IPR051052">
    <property type="entry name" value="Diverse_substrate_MTase"/>
</dbReference>
<keyword evidence="3" id="KW-0808">Transferase</keyword>
<evidence type="ECO:0000256" key="2">
    <source>
        <dbReference type="ARBA" id="ARBA00022603"/>
    </source>
</evidence>
<keyword evidence="6" id="KW-1185">Reference proteome</keyword>
<dbReference type="EMBL" id="AMBO01000387">
    <property type="protein sequence ID" value="EKC98538.1"/>
    <property type="molecule type" value="Genomic_DNA"/>
</dbReference>
<dbReference type="PANTHER" id="PTHR44942">
    <property type="entry name" value="METHYLTRANSF_11 DOMAIN-CONTAINING PROTEIN"/>
    <property type="match status" value="1"/>
</dbReference>
<dbReference type="PANTHER" id="PTHR44942:SF4">
    <property type="entry name" value="METHYLTRANSFERASE TYPE 11 DOMAIN-CONTAINING PROTEIN"/>
    <property type="match status" value="1"/>
</dbReference>
<evidence type="ECO:0000256" key="3">
    <source>
        <dbReference type="ARBA" id="ARBA00022679"/>
    </source>
</evidence>
<organism evidence="5 6">
    <name type="scientific">Trichosporon asahii var. asahii (strain CBS 8904)</name>
    <name type="common">Yeast</name>
    <dbReference type="NCBI Taxonomy" id="1220162"/>
    <lineage>
        <taxon>Eukaryota</taxon>
        <taxon>Fungi</taxon>
        <taxon>Dikarya</taxon>
        <taxon>Basidiomycota</taxon>
        <taxon>Agaricomycotina</taxon>
        <taxon>Tremellomycetes</taxon>
        <taxon>Trichosporonales</taxon>
        <taxon>Trichosporonaceae</taxon>
        <taxon>Trichosporon</taxon>
    </lineage>
</organism>
<dbReference type="Pfam" id="PF08241">
    <property type="entry name" value="Methyltransf_11"/>
    <property type="match status" value="1"/>
</dbReference>
<dbReference type="OrthoDB" id="10027013at2759"/>
<evidence type="ECO:0000313" key="5">
    <source>
        <dbReference type="EMBL" id="EKC98538.1"/>
    </source>
</evidence>
<comment type="similarity">
    <text evidence="1">Belongs to the methyltransferase superfamily.</text>
</comment>
<sequence>MALELASRFKNVTGIDPEDSMVAAGLQPEAGNEIRYAKGTAEDLPAVGLGANSIDLAVAGEAAHYFTHENSWPQLAKALKPKGSIAWIIMSSLMDATLSPYWSEPGWSISEGLYDRIPFPVQPDADKTLVDKLPDLEGNGHALDMLIDEPKPTGDPDGAWDPSSALRCKSGTSAGKWYLKEHWTLAQVEKCLRSWSGVKRYQDKNPGDLDGEQPDVVSRVIAQLEPILGPEFNVAWPLVVQFIRRNSCSLRTVRHQPPNLLISSLALRHRPFPPPPFPLHPAAGVTGGIGTMRSDLTYFPHICTAIVASAPASTLLTLRLVSPLFADLVDRRLLEHVVYGVREARLVSFLLPDHPLPNFSAEAVRVLDLTMSLRFADRPPDDAHTSIMGGMLEGRIVEDVAGISVSDELWSGNAKAPWVLADPPRTPNGSSPDEVQLPDALPHFPNLRVLRSLNYQPVVFPHLLRYTCVPVVVYPASRAISWSPSRRAGGRLIGGSIRAPRAVIAFDRPPEGDFSFYFRARQHERLDIVLVPGQWKESLGRYGAGAADPASQPQLPPSYDAAELPRYTTSEAIVHTGNGLAPVVVLPEVGPRNPLRGPPLVDRVTSGTFWTCLTDEVAHHVENGGTCTVVGLEAWDIITRGSVPGWDGSWAEIMTRDVAVDEMEELGLEAKEGGVGKMGALSFATLDEWRDAEENTYVWDLVI</sequence>
<dbReference type="eggNOG" id="KOG3010">
    <property type="taxonomic scope" value="Eukaryota"/>
</dbReference>
<accession>K1WA33</accession>
<name>K1WA33_TRIAC</name>
<dbReference type="InParanoid" id="K1WA33"/>
<comment type="caution">
    <text evidence="5">The sequence shown here is derived from an EMBL/GenBank/DDBJ whole genome shotgun (WGS) entry which is preliminary data.</text>
</comment>
<protein>
    <recommendedName>
        <fullName evidence="4">Methyltransferase type 11 domain-containing protein</fullName>
    </recommendedName>
</protein>
<dbReference type="Gene3D" id="3.40.50.150">
    <property type="entry name" value="Vaccinia Virus protein VP39"/>
    <property type="match status" value="1"/>
</dbReference>
<gene>
    <name evidence="5" type="ORF">A1Q2_07134</name>
</gene>